<evidence type="ECO:0000313" key="1">
    <source>
        <dbReference type="EMBL" id="MWG34547.1"/>
    </source>
</evidence>
<name>A0A6B0GLF8_9EURY</name>
<accession>A0A6B0GLF8</accession>
<protein>
    <submittedName>
        <fullName evidence="1">Uncharacterized protein</fullName>
    </submittedName>
</protein>
<dbReference type="AlphaFoldDB" id="A0A6B0GLF8"/>
<sequence length="45" mass="4578">MSDTQSASEAFAQNPSMIGNLFALLTLRDDSMTASLANSGGTTGP</sequence>
<comment type="caution">
    <text evidence="1">The sequence shown here is derived from an EMBL/GenBank/DDBJ whole genome shotgun (WGS) entry which is preliminary data.</text>
</comment>
<gene>
    <name evidence="1" type="ORF">GQS65_08600</name>
</gene>
<organism evidence="1 2">
    <name type="scientific">Halomarina oriensis</name>
    <dbReference type="NCBI Taxonomy" id="671145"/>
    <lineage>
        <taxon>Archaea</taxon>
        <taxon>Methanobacteriati</taxon>
        <taxon>Methanobacteriota</taxon>
        <taxon>Stenosarchaea group</taxon>
        <taxon>Halobacteria</taxon>
        <taxon>Halobacteriales</taxon>
        <taxon>Natronomonadaceae</taxon>
        <taxon>Halomarina</taxon>
    </lineage>
</organism>
<dbReference type="Proteomes" id="UP000451471">
    <property type="component" value="Unassembled WGS sequence"/>
</dbReference>
<dbReference type="RefSeq" id="WP_158204219.1">
    <property type="nucleotide sequence ID" value="NZ_WSZK01000015.1"/>
</dbReference>
<reference evidence="1 2" key="1">
    <citation type="submission" date="2019-12" db="EMBL/GenBank/DDBJ databases">
        <title>Halocatena pleomorpha gen. nov. sp. nov., an extremely halophilic archaeon of family Halobacteriaceae isolated from saltpan soil.</title>
        <authorList>
            <person name="Pal Y."/>
            <person name="Verma A."/>
            <person name="Krishnamurthi S."/>
            <person name="Kumar P."/>
        </authorList>
    </citation>
    <scope>NUCLEOTIDE SEQUENCE [LARGE SCALE GENOMIC DNA]</scope>
    <source>
        <strain evidence="1 2">JCM 16495</strain>
    </source>
</reference>
<proteinExistence type="predicted"/>
<dbReference type="EMBL" id="WSZK01000015">
    <property type="protein sequence ID" value="MWG34547.1"/>
    <property type="molecule type" value="Genomic_DNA"/>
</dbReference>
<keyword evidence="2" id="KW-1185">Reference proteome</keyword>
<evidence type="ECO:0000313" key="2">
    <source>
        <dbReference type="Proteomes" id="UP000451471"/>
    </source>
</evidence>